<evidence type="ECO:0000313" key="2">
    <source>
        <dbReference type="Proteomes" id="UP001058184"/>
    </source>
</evidence>
<accession>A0ABY5WUE5</accession>
<keyword evidence="2" id="KW-1185">Reference proteome</keyword>
<evidence type="ECO:0000313" key="1">
    <source>
        <dbReference type="EMBL" id="UWQ57743.1"/>
    </source>
</evidence>
<reference evidence="1" key="1">
    <citation type="submission" date="2021-08" db="EMBL/GenBank/DDBJ databases">
        <authorList>
            <person name="Nwanade C."/>
            <person name="Wang M."/>
            <person name="Masoudi A."/>
            <person name="Yu Z."/>
            <person name="Liu J."/>
        </authorList>
    </citation>
    <scope>NUCLEOTIDE SEQUENCE</scope>
    <source>
        <strain evidence="1">S141</strain>
    </source>
</reference>
<dbReference type="EMBL" id="CP081078">
    <property type="protein sequence ID" value="UWQ57743.1"/>
    <property type="molecule type" value="Genomic_DNA"/>
</dbReference>
<dbReference type="RefSeq" id="WP_260001521.1">
    <property type="nucleotide sequence ID" value="NZ_CP081078.1"/>
</dbReference>
<gene>
    <name evidence="1" type="ORF">K3722_14695</name>
</gene>
<dbReference type="Proteomes" id="UP001058184">
    <property type="component" value="Chromosome"/>
</dbReference>
<proteinExistence type="predicted"/>
<organism evidence="1 2">
    <name type="scientific">Leisingera caerulea</name>
    <name type="common">Phaeobacter caeruleus</name>
    <dbReference type="NCBI Taxonomy" id="506591"/>
    <lineage>
        <taxon>Bacteria</taxon>
        <taxon>Pseudomonadati</taxon>
        <taxon>Pseudomonadota</taxon>
        <taxon>Alphaproteobacteria</taxon>
        <taxon>Rhodobacterales</taxon>
        <taxon>Roseobacteraceae</taxon>
        <taxon>Leisingera</taxon>
    </lineage>
</organism>
<sequence>MIELDARRQQLERELEHTPAPDTVVFHPSMAEAYRERVSRLIRTLGSAEGMEEAKEALRALVERLVLTPVAEGPGLDLMLEGDLAGLLRLAAGAEGPNTKKASDGLSEAFDISGELVLVAGAGNRRILPALSAII</sequence>
<name>A0ABY5WUE5_LEICA</name>
<protein>
    <submittedName>
        <fullName evidence="1">Uncharacterized protein</fullName>
    </submittedName>
</protein>